<dbReference type="PANTHER" id="PTHR37947:SF1">
    <property type="entry name" value="BLL2462 PROTEIN"/>
    <property type="match status" value="1"/>
</dbReference>
<gene>
    <name evidence="2" type="ORF">MARIT_1773</name>
</gene>
<evidence type="ECO:0000256" key="1">
    <source>
        <dbReference type="SAM" id="Phobius"/>
    </source>
</evidence>
<keyword evidence="1" id="KW-0812">Transmembrane</keyword>
<keyword evidence="1" id="KW-0472">Membrane</keyword>
<organism evidence="2 3">
    <name type="scientific">Tenacibaculum maritimum NCIMB 2154</name>
    <dbReference type="NCBI Taxonomy" id="1349785"/>
    <lineage>
        <taxon>Bacteria</taxon>
        <taxon>Pseudomonadati</taxon>
        <taxon>Bacteroidota</taxon>
        <taxon>Flavobacteriia</taxon>
        <taxon>Flavobacteriales</taxon>
        <taxon>Flavobacteriaceae</taxon>
        <taxon>Tenacibaculum</taxon>
    </lineage>
</organism>
<name>A0A2H1E9V3_9FLAO</name>
<evidence type="ECO:0008006" key="4">
    <source>
        <dbReference type="Google" id="ProtNLM"/>
    </source>
</evidence>
<dbReference type="KEGG" id="tmar:MARIT_1773"/>
<reference evidence="2 3" key="1">
    <citation type="submission" date="2016-11" db="EMBL/GenBank/DDBJ databases">
        <authorList>
            <person name="Jaros S."/>
            <person name="Januszkiewicz K."/>
            <person name="Wedrychowicz H."/>
        </authorList>
    </citation>
    <scope>NUCLEOTIDE SEQUENCE [LARGE SCALE GENOMIC DNA]</scope>
    <source>
        <strain evidence="2">NCIMB 2154T</strain>
    </source>
</reference>
<protein>
    <recommendedName>
        <fullName evidence="4">VWA domain-containing protein</fullName>
    </recommendedName>
</protein>
<accession>A0A2H1E9V3</accession>
<dbReference type="Proteomes" id="UP000231564">
    <property type="component" value="Chromosome MARIT"/>
</dbReference>
<keyword evidence="3" id="KW-1185">Reference proteome</keyword>
<keyword evidence="1" id="KW-1133">Transmembrane helix</keyword>
<evidence type="ECO:0000313" key="3">
    <source>
        <dbReference type="Proteomes" id="UP000231564"/>
    </source>
</evidence>
<dbReference type="PANTHER" id="PTHR37947">
    <property type="entry name" value="BLL2462 PROTEIN"/>
    <property type="match status" value="1"/>
</dbReference>
<evidence type="ECO:0000313" key="2">
    <source>
        <dbReference type="EMBL" id="SFZ82832.1"/>
    </source>
</evidence>
<dbReference type="SUPFAM" id="SSF53300">
    <property type="entry name" value="vWA-like"/>
    <property type="match status" value="1"/>
</dbReference>
<sequence>METTILLYLFVAFLVSTAIAFFQYFYKNKDQRKVNILLFSLKLISLFLLFVLFINPKITTKTTKNKKPVLAVAIDNSLSIKHFKETEKAKKIVEEFKKSKALNSKFEVNYFAFDEDIKTLDSLSFDKNQTNISQAIQSINNLYENDLGAIIMLTDGNQTIGNDYEFIASKQSIYPIALGDTTAYNDIKIARLNVNKYSYIKNKFPVEVMLYYEGKEKVTTKFSIYRNEKNIYSEKIYFTPQNNTKTIRVNLISLKEGIGYYKAVVGEISKEKNTKNNYKNFSVEVIDEQLKIGIVSSINHPDLGALKKAIEVNKQRKVEILDLSKKNNYKNDYQLLILYQPNNKFKNLFEWLNAEKLNYMIVSGAQTDWGFLNKQQSFFTKNTIQKLERYGGGYNDRFLTFQQKNIGFNGLPPLQDKFGEITAKGVFQPLLFQKISGILTKQPLLATFEENNQKITALFGEGIWRWRASLFRKENTFEEFDAFIGNIVQYLSTNKKRARLEVEGENLYPANSVVNISAFYLDKNYQFDNRASLQLTLTNKATKSIKRLPMSLVGNSYQVSIESLAPGNYSYQVSVANQQLKVYGRFKITDYEVEEQFVNGNNKKLKALGERTKGKLFYPSQVVGLKEKLIADRSFYTTQKEIKTTQNLIDWEWILLFIATLLATEWFIRKYYGKI</sequence>
<dbReference type="RefSeq" id="WP_231975116.1">
    <property type="nucleotide sequence ID" value="NZ_CP138495.1"/>
</dbReference>
<proteinExistence type="predicted"/>
<dbReference type="STRING" id="1349785.GCA_000509405_00886"/>
<dbReference type="EMBL" id="LT634361">
    <property type="protein sequence ID" value="SFZ82832.1"/>
    <property type="molecule type" value="Genomic_DNA"/>
</dbReference>
<dbReference type="GeneID" id="47723281"/>
<dbReference type="AlphaFoldDB" id="A0A2H1E9V3"/>
<dbReference type="InterPro" id="IPR036465">
    <property type="entry name" value="vWFA_dom_sf"/>
</dbReference>
<feature type="transmembrane region" description="Helical" evidence="1">
    <location>
        <begin position="36"/>
        <end position="54"/>
    </location>
</feature>
<feature type="transmembrane region" description="Helical" evidence="1">
    <location>
        <begin position="6"/>
        <end position="24"/>
    </location>
</feature>